<keyword evidence="3" id="KW-1185">Reference proteome</keyword>
<dbReference type="EMBL" id="CAJNOC010000528">
    <property type="protein sequence ID" value="CAF0772641.1"/>
    <property type="molecule type" value="Genomic_DNA"/>
</dbReference>
<dbReference type="InterPro" id="IPR001611">
    <property type="entry name" value="Leu-rich_rpt"/>
</dbReference>
<dbReference type="Pfam" id="PF13855">
    <property type="entry name" value="LRR_8"/>
    <property type="match status" value="1"/>
</dbReference>
<sequence length="307" mass="35921">MIKDLKIQVLKDCEFEPLCFNSLNNLNNLHLFYFNSKKIDSSILFGMHNLKSLRICEAEANELGAKCFKYCPNLEKIYLAYFKIGNIYANTFDKLENLKCLNMMNNEIPYVPREIFTFMKNLTYLSLSDVFSVPFDATYLNNLENLEILHLFATDTILNLDELNLPKLKHLSISSKKIPNFRLNLKSLHIDDLEELEADSFNKLTSLKGLFLLNKEKLIEKIKHENFSKLAQLKFLNVAFTKTSQIDANYLKEFLCEPYIKYDVLKLNTIYSVSVSCYENMDDFLLQENIIDVNDPYEISETFFNFI</sequence>
<dbReference type="PANTHER" id="PTHR24373">
    <property type="entry name" value="SLIT RELATED LEUCINE-RICH REPEAT NEURONAL PROTEIN"/>
    <property type="match status" value="1"/>
</dbReference>
<evidence type="ECO:0000313" key="2">
    <source>
        <dbReference type="EMBL" id="CAF0772641.1"/>
    </source>
</evidence>
<protein>
    <submittedName>
        <fullName evidence="2">Uncharacterized protein</fullName>
    </submittedName>
</protein>
<reference evidence="2" key="1">
    <citation type="submission" date="2021-02" db="EMBL/GenBank/DDBJ databases">
        <authorList>
            <person name="Nowell W R."/>
        </authorList>
    </citation>
    <scope>NUCLEOTIDE SEQUENCE</scope>
    <source>
        <strain evidence="2">Ploen Becks lab</strain>
    </source>
</reference>
<dbReference type="Proteomes" id="UP000663879">
    <property type="component" value="Unassembled WGS sequence"/>
</dbReference>
<dbReference type="Gene3D" id="3.80.10.10">
    <property type="entry name" value="Ribonuclease Inhibitor"/>
    <property type="match status" value="1"/>
</dbReference>
<accession>A0A813QTC4</accession>
<name>A0A813QTC4_9BILA</name>
<evidence type="ECO:0000256" key="1">
    <source>
        <dbReference type="ARBA" id="ARBA00022729"/>
    </source>
</evidence>
<proteinExistence type="predicted"/>
<dbReference type="OrthoDB" id="676979at2759"/>
<keyword evidence="1" id="KW-0732">Signal</keyword>
<evidence type="ECO:0000313" key="3">
    <source>
        <dbReference type="Proteomes" id="UP000663879"/>
    </source>
</evidence>
<dbReference type="SUPFAM" id="SSF52058">
    <property type="entry name" value="L domain-like"/>
    <property type="match status" value="1"/>
</dbReference>
<gene>
    <name evidence="2" type="ORF">OXX778_LOCUS5035</name>
</gene>
<dbReference type="InterPro" id="IPR050328">
    <property type="entry name" value="Dev_Immune_Receptor"/>
</dbReference>
<dbReference type="InterPro" id="IPR032675">
    <property type="entry name" value="LRR_dom_sf"/>
</dbReference>
<organism evidence="2 3">
    <name type="scientific">Brachionus calyciflorus</name>
    <dbReference type="NCBI Taxonomy" id="104777"/>
    <lineage>
        <taxon>Eukaryota</taxon>
        <taxon>Metazoa</taxon>
        <taxon>Spiralia</taxon>
        <taxon>Gnathifera</taxon>
        <taxon>Rotifera</taxon>
        <taxon>Eurotatoria</taxon>
        <taxon>Monogononta</taxon>
        <taxon>Pseudotrocha</taxon>
        <taxon>Ploima</taxon>
        <taxon>Brachionidae</taxon>
        <taxon>Brachionus</taxon>
    </lineage>
</organism>
<dbReference type="PANTHER" id="PTHR24373:SF275">
    <property type="entry name" value="TIR DOMAIN-CONTAINING PROTEIN"/>
    <property type="match status" value="1"/>
</dbReference>
<comment type="caution">
    <text evidence="2">The sequence shown here is derived from an EMBL/GenBank/DDBJ whole genome shotgun (WGS) entry which is preliminary data.</text>
</comment>
<dbReference type="AlphaFoldDB" id="A0A813QTC4"/>